<organism evidence="1">
    <name type="scientific">Parabacteroides merdae</name>
    <dbReference type="NCBI Taxonomy" id="46503"/>
    <lineage>
        <taxon>Bacteria</taxon>
        <taxon>Pseudomonadati</taxon>
        <taxon>Bacteroidota</taxon>
        <taxon>Bacteroidia</taxon>
        <taxon>Bacteroidales</taxon>
        <taxon>Tannerellaceae</taxon>
        <taxon>Parabacteroides</taxon>
    </lineage>
</organism>
<evidence type="ECO:0000313" key="1">
    <source>
        <dbReference type="EMBL" id="VYU71703.1"/>
    </source>
</evidence>
<name>A0A6N3H5R9_9BACT</name>
<accession>A0A6N3H5R9</accession>
<reference evidence="1" key="1">
    <citation type="submission" date="2019-11" db="EMBL/GenBank/DDBJ databases">
        <authorList>
            <person name="Feng L."/>
        </authorList>
    </citation>
    <scope>NUCLEOTIDE SEQUENCE</scope>
    <source>
        <strain evidence="1">PmerdaeLFYP103</strain>
    </source>
</reference>
<sequence length="52" mass="6062">MCLCVRKDVWVIFEQHLLRWSSNAWGELKVKSEEKMLDFLVDTPLLSVLALA</sequence>
<proteinExistence type="predicted"/>
<dbReference type="AlphaFoldDB" id="A0A6N3H5R9"/>
<gene>
    <name evidence="1" type="ORF">PMLFYP103_03413</name>
</gene>
<protein>
    <submittedName>
        <fullName evidence="1">Uncharacterized protein</fullName>
    </submittedName>
</protein>
<dbReference type="EMBL" id="CACRUV010000050">
    <property type="protein sequence ID" value="VYU71703.1"/>
    <property type="molecule type" value="Genomic_DNA"/>
</dbReference>